<dbReference type="EMBL" id="MUHY01000001">
    <property type="protein sequence ID" value="PSB91956.1"/>
    <property type="molecule type" value="Genomic_DNA"/>
</dbReference>
<dbReference type="PANTHER" id="PTHR43298:SF2">
    <property type="entry name" value="FMN_FAD EXPORTER YEEO-RELATED"/>
    <property type="match status" value="1"/>
</dbReference>
<protein>
    <recommendedName>
        <fullName evidence="9">Multidrug-efflux transporter</fullName>
    </recommendedName>
</protein>
<gene>
    <name evidence="11" type="primary">norM</name>
    <name evidence="11" type="ORF">BZL35_00178</name>
</gene>
<evidence type="ECO:0000256" key="10">
    <source>
        <dbReference type="SAM" id="Phobius"/>
    </source>
</evidence>
<reference evidence="11 12" key="1">
    <citation type="journal article" date="2017" name="Front. Microbiol.">
        <title>Genome of Ca. Pandoraea novymonadis, an Endosymbiotic Bacterium of the Trypanosomatid Novymonas esmeraldas.</title>
        <authorList>
            <person name="Kostygov A.Y."/>
            <person name="Butenko A."/>
            <person name="Nenarokova A."/>
            <person name="Tashyreva D."/>
            <person name="Flegontov P."/>
            <person name="Lukes J."/>
            <person name="Yurchenko V."/>
        </authorList>
    </citation>
    <scope>NUCLEOTIDE SEQUENCE [LARGE SCALE GENOMIC DNA]</scope>
    <source>
        <strain evidence="11 12">E262</strain>
    </source>
</reference>
<evidence type="ECO:0000313" key="11">
    <source>
        <dbReference type="EMBL" id="PSB91956.1"/>
    </source>
</evidence>
<feature type="transmembrane region" description="Helical" evidence="10">
    <location>
        <begin position="155"/>
        <end position="179"/>
    </location>
</feature>
<feature type="transmembrane region" description="Helical" evidence="10">
    <location>
        <begin position="45"/>
        <end position="68"/>
    </location>
</feature>
<dbReference type="InterPro" id="IPR050222">
    <property type="entry name" value="MATE_MdtK"/>
</dbReference>
<feature type="transmembrane region" description="Helical" evidence="10">
    <location>
        <begin position="388"/>
        <end position="411"/>
    </location>
</feature>
<evidence type="ECO:0000256" key="1">
    <source>
        <dbReference type="ARBA" id="ARBA00004429"/>
    </source>
</evidence>
<dbReference type="CDD" id="cd13131">
    <property type="entry name" value="MATE_NorM_like"/>
    <property type="match status" value="1"/>
</dbReference>
<comment type="caution">
    <text evidence="11">The sequence shown here is derived from an EMBL/GenBank/DDBJ whole genome shotgun (WGS) entry which is preliminary data.</text>
</comment>
<proteinExistence type="predicted"/>
<evidence type="ECO:0000256" key="6">
    <source>
        <dbReference type="ARBA" id="ARBA00022989"/>
    </source>
</evidence>
<feature type="transmembrane region" description="Helical" evidence="10">
    <location>
        <begin position="348"/>
        <end position="367"/>
    </location>
</feature>
<name>A0ABX5FE02_9BURK</name>
<evidence type="ECO:0000256" key="4">
    <source>
        <dbReference type="ARBA" id="ARBA00022475"/>
    </source>
</evidence>
<dbReference type="InterPro" id="IPR002528">
    <property type="entry name" value="MATE_fam"/>
</dbReference>
<evidence type="ECO:0000256" key="8">
    <source>
        <dbReference type="ARBA" id="ARBA00023136"/>
    </source>
</evidence>
<keyword evidence="12" id="KW-1185">Reference proteome</keyword>
<evidence type="ECO:0000313" key="12">
    <source>
        <dbReference type="Proteomes" id="UP000242660"/>
    </source>
</evidence>
<keyword evidence="4" id="KW-1003">Cell membrane</keyword>
<feature type="transmembrane region" description="Helical" evidence="10">
    <location>
        <begin position="125"/>
        <end position="143"/>
    </location>
</feature>
<keyword evidence="8 10" id="KW-0472">Membrane</keyword>
<feature type="transmembrane region" description="Helical" evidence="10">
    <location>
        <begin position="88"/>
        <end position="105"/>
    </location>
</feature>
<sequence length="452" mass="48955">MWLDIQRITRLAWPVLIGQLASIAFGVIDTVMIGRYSTFDLASIALGGAIYITVYAALIGILIALSPIAAQMFGAGEHTAIGEAVRQALWLSIALAIPGIAILLHPQFILQLSKTSPELEFRAVTYLQILALGLPAALLFRVYSSLSTAIARPHIVMAIQLTGLSLKVPLNLILIYGINIADWQVPMLGSNGCAIATTMINWVYCVLGIILMARHPFLRSFGIFHRFCWPNWQTIRTLLKLGIPIGLSYLIEVTAFSFMTIFIARFGAETLAGHQIAANLSALLYMLPMSLAIATTTLTAQAIGLHDFEAAARTGRHGITFATVLALGLGLFIWFARPLVIPLYTPNATIASIAAPLLALTALYHVFDALQVTTVFVLRAYKVAMVPTVIYALSLWGVGLGGGYILGFDIFGNTPDMLIGASGFWFANSISLAAAACGLLFFYLRWITHRIS</sequence>
<evidence type="ECO:0000256" key="2">
    <source>
        <dbReference type="ARBA" id="ARBA00022448"/>
    </source>
</evidence>
<feature type="transmembrane region" description="Helical" evidence="10">
    <location>
        <begin position="199"/>
        <end position="217"/>
    </location>
</feature>
<dbReference type="PANTHER" id="PTHR43298">
    <property type="entry name" value="MULTIDRUG RESISTANCE PROTEIN NORM-RELATED"/>
    <property type="match status" value="1"/>
</dbReference>
<keyword evidence="3" id="KW-0050">Antiport</keyword>
<organism evidence="11 12">
    <name type="scientific">Candidatus Pandoraea novymonadis</name>
    <dbReference type="NCBI Taxonomy" id="1808959"/>
    <lineage>
        <taxon>Bacteria</taxon>
        <taxon>Pseudomonadati</taxon>
        <taxon>Pseudomonadota</taxon>
        <taxon>Betaproteobacteria</taxon>
        <taxon>Burkholderiales</taxon>
        <taxon>Burkholderiaceae</taxon>
        <taxon>Pandoraea</taxon>
    </lineage>
</organism>
<dbReference type="Pfam" id="PF01554">
    <property type="entry name" value="MatE"/>
    <property type="match status" value="2"/>
</dbReference>
<evidence type="ECO:0000256" key="3">
    <source>
        <dbReference type="ARBA" id="ARBA00022449"/>
    </source>
</evidence>
<dbReference type="InterPro" id="IPR048279">
    <property type="entry name" value="MdtK-like"/>
</dbReference>
<accession>A0ABX5FE02</accession>
<dbReference type="NCBIfam" id="TIGR00797">
    <property type="entry name" value="matE"/>
    <property type="match status" value="1"/>
</dbReference>
<evidence type="ECO:0000256" key="5">
    <source>
        <dbReference type="ARBA" id="ARBA00022692"/>
    </source>
</evidence>
<feature type="transmembrane region" description="Helical" evidence="10">
    <location>
        <begin position="238"/>
        <end position="263"/>
    </location>
</feature>
<dbReference type="Proteomes" id="UP000242660">
    <property type="component" value="Unassembled WGS sequence"/>
</dbReference>
<feature type="transmembrane region" description="Helical" evidence="10">
    <location>
        <begin position="423"/>
        <end position="444"/>
    </location>
</feature>
<feature type="transmembrane region" description="Helical" evidence="10">
    <location>
        <begin position="283"/>
        <end position="305"/>
    </location>
</feature>
<keyword evidence="6 10" id="KW-1133">Transmembrane helix</keyword>
<keyword evidence="2" id="KW-0813">Transport</keyword>
<keyword evidence="7" id="KW-0406">Ion transport</keyword>
<dbReference type="RefSeq" id="WP_106181937.1">
    <property type="nucleotide sequence ID" value="NZ_MUHY01000001.1"/>
</dbReference>
<comment type="subcellular location">
    <subcellularLocation>
        <location evidence="1">Cell inner membrane</location>
        <topology evidence="1">Multi-pass membrane protein</topology>
    </subcellularLocation>
</comment>
<evidence type="ECO:0000256" key="9">
    <source>
        <dbReference type="ARBA" id="ARBA00031636"/>
    </source>
</evidence>
<feature type="transmembrane region" description="Helical" evidence="10">
    <location>
        <begin position="12"/>
        <end position="33"/>
    </location>
</feature>
<evidence type="ECO:0000256" key="7">
    <source>
        <dbReference type="ARBA" id="ARBA00023065"/>
    </source>
</evidence>
<dbReference type="PIRSF" id="PIRSF006603">
    <property type="entry name" value="DinF"/>
    <property type="match status" value="1"/>
</dbReference>
<keyword evidence="5 10" id="KW-0812">Transmembrane</keyword>
<feature type="transmembrane region" description="Helical" evidence="10">
    <location>
        <begin position="317"/>
        <end position="336"/>
    </location>
</feature>